<sequence length="137" mass="14014">MGAVQQAMLQSKMAKESGGGGVVNLVEPVKGVNTSVLSAQTGNVEQVGQQLGGAMGLLSGNFCEGILKLSDLNPFGLPDVVNQARELQSELAQQAGRVAGVLRLEGVSPPSPQSESMILSPDSTPSMGQSASRGIDH</sequence>
<keyword evidence="3" id="KW-1185">Reference proteome</keyword>
<dbReference type="KEGG" id="nse:NSE_0659"/>
<name>Q2GDA9_EHRS3</name>
<evidence type="ECO:0000313" key="2">
    <source>
        <dbReference type="EMBL" id="ABD46402.1"/>
    </source>
</evidence>
<reference evidence="2 3" key="1">
    <citation type="journal article" date="2006" name="PLoS Genet.">
        <title>Comparative genomics of emerging human ehrlichiosis agents.</title>
        <authorList>
            <person name="Dunning Hotopp J.C."/>
            <person name="Lin M."/>
            <person name="Madupu R."/>
            <person name="Crabtree J."/>
            <person name="Angiuoli S.V."/>
            <person name="Eisen J.A."/>
            <person name="Seshadri R."/>
            <person name="Ren Q."/>
            <person name="Wu M."/>
            <person name="Utterback T.R."/>
            <person name="Smith S."/>
            <person name="Lewis M."/>
            <person name="Khouri H."/>
            <person name="Zhang C."/>
            <person name="Niu H."/>
            <person name="Lin Q."/>
            <person name="Ohashi N."/>
            <person name="Zhi N."/>
            <person name="Nelson W."/>
            <person name="Brinkac L.M."/>
            <person name="Dodson R.J."/>
            <person name="Rosovitz M.J."/>
            <person name="Sundaram J."/>
            <person name="Daugherty S.C."/>
            <person name="Davidsen T."/>
            <person name="Durkin A.S."/>
            <person name="Gwinn M."/>
            <person name="Haft D.H."/>
            <person name="Selengut J.D."/>
            <person name="Sullivan S.A."/>
            <person name="Zafar N."/>
            <person name="Zhou L."/>
            <person name="Benahmed F."/>
            <person name="Forberger H."/>
            <person name="Halpin R."/>
            <person name="Mulligan S."/>
            <person name="Robinson J."/>
            <person name="White O."/>
            <person name="Rikihisa Y."/>
            <person name="Tettelin H."/>
        </authorList>
    </citation>
    <scope>NUCLEOTIDE SEQUENCE [LARGE SCALE GENOMIC DNA]</scope>
    <source>
        <strain evidence="3">ATCC VR-367 / Miyayama</strain>
    </source>
</reference>
<dbReference type="AlphaFoldDB" id="Q2GDA9"/>
<organism evidence="2 3">
    <name type="scientific">Ehrlichia sennetsu (strain ATCC VR-367 / Miyayama)</name>
    <name type="common">Neorickettsia sennetsu</name>
    <dbReference type="NCBI Taxonomy" id="222891"/>
    <lineage>
        <taxon>Bacteria</taxon>
        <taxon>Pseudomonadati</taxon>
        <taxon>Pseudomonadota</taxon>
        <taxon>Alphaproteobacteria</taxon>
        <taxon>Rickettsiales</taxon>
        <taxon>Anaplasmataceae</taxon>
        <taxon>Ehrlichia</taxon>
    </lineage>
</organism>
<dbReference type="STRING" id="222891.NSE_0659"/>
<dbReference type="HOGENOM" id="CLU_1863045_0_0_5"/>
<evidence type="ECO:0000313" key="3">
    <source>
        <dbReference type="Proteomes" id="UP000001942"/>
    </source>
</evidence>
<feature type="compositionally biased region" description="Polar residues" evidence="1">
    <location>
        <begin position="113"/>
        <end position="137"/>
    </location>
</feature>
<dbReference type="Proteomes" id="UP000001942">
    <property type="component" value="Chromosome"/>
</dbReference>
<feature type="region of interest" description="Disordered" evidence="1">
    <location>
        <begin position="105"/>
        <end position="137"/>
    </location>
</feature>
<dbReference type="EMBL" id="CP000237">
    <property type="protein sequence ID" value="ABD46402.1"/>
    <property type="molecule type" value="Genomic_DNA"/>
</dbReference>
<proteinExistence type="predicted"/>
<accession>Q2GDA9</accession>
<evidence type="ECO:0000256" key="1">
    <source>
        <dbReference type="SAM" id="MobiDB-lite"/>
    </source>
</evidence>
<gene>
    <name evidence="2" type="ordered locus">NSE_0659</name>
</gene>
<protein>
    <submittedName>
        <fullName evidence="2">Uncharacterized protein</fullName>
    </submittedName>
</protein>